<accession>A0ABP5LW66</accession>
<keyword evidence="3" id="KW-0408">Iron</keyword>
<sequence>MSAATPSGEFEHPDVVICPGGPVLLRGEHVVADEQGRTHRTTRPVTAVCRCGKSATQPWCDGTHKVLPPRSRP</sequence>
<proteinExistence type="predicted"/>
<keyword evidence="1" id="KW-0001">2Fe-2S</keyword>
<dbReference type="EMBL" id="BAAAQR010000012">
    <property type="protein sequence ID" value="GAA2152044.1"/>
    <property type="molecule type" value="Genomic_DNA"/>
</dbReference>
<feature type="domain" description="Iron-binding zinc finger CDGSH type" evidence="5">
    <location>
        <begin position="36"/>
        <end position="70"/>
    </location>
</feature>
<evidence type="ECO:0000256" key="1">
    <source>
        <dbReference type="ARBA" id="ARBA00022714"/>
    </source>
</evidence>
<keyword evidence="4" id="KW-0411">Iron-sulfur</keyword>
<dbReference type="Pfam" id="PF09360">
    <property type="entry name" value="zf-CDGSH"/>
    <property type="match status" value="1"/>
</dbReference>
<dbReference type="InterPro" id="IPR018967">
    <property type="entry name" value="FeS-contain_CDGSH-typ"/>
</dbReference>
<name>A0ABP5LW66_9ACTN</name>
<keyword evidence="2" id="KW-0479">Metal-binding</keyword>
<evidence type="ECO:0000259" key="5">
    <source>
        <dbReference type="SMART" id="SM00704"/>
    </source>
</evidence>
<evidence type="ECO:0000313" key="6">
    <source>
        <dbReference type="EMBL" id="GAA2152044.1"/>
    </source>
</evidence>
<protein>
    <recommendedName>
        <fullName evidence="5">Iron-binding zinc finger CDGSH type domain-containing protein</fullName>
    </recommendedName>
</protein>
<evidence type="ECO:0000256" key="3">
    <source>
        <dbReference type="ARBA" id="ARBA00023004"/>
    </source>
</evidence>
<dbReference type="Proteomes" id="UP001501771">
    <property type="component" value="Unassembled WGS sequence"/>
</dbReference>
<gene>
    <name evidence="6" type="ORF">GCM10009844_34910</name>
</gene>
<dbReference type="Gene3D" id="3.40.5.90">
    <property type="entry name" value="CDGSH iron-sulfur domain, mitoNEET-type"/>
    <property type="match status" value="1"/>
</dbReference>
<evidence type="ECO:0000313" key="7">
    <source>
        <dbReference type="Proteomes" id="UP001501771"/>
    </source>
</evidence>
<evidence type="ECO:0000256" key="2">
    <source>
        <dbReference type="ARBA" id="ARBA00022723"/>
    </source>
</evidence>
<dbReference type="SMART" id="SM00704">
    <property type="entry name" value="ZnF_CDGSH"/>
    <property type="match status" value="1"/>
</dbReference>
<comment type="caution">
    <text evidence="6">The sequence shown here is derived from an EMBL/GenBank/DDBJ whole genome shotgun (WGS) entry which is preliminary data.</text>
</comment>
<dbReference type="RefSeq" id="WP_344155225.1">
    <property type="nucleotide sequence ID" value="NZ_BAAAQR010000012.1"/>
</dbReference>
<keyword evidence="7" id="KW-1185">Reference proteome</keyword>
<dbReference type="InterPro" id="IPR042216">
    <property type="entry name" value="MitoNEET_CISD"/>
</dbReference>
<organism evidence="6 7">
    <name type="scientific">Nocardioides koreensis</name>
    <dbReference type="NCBI Taxonomy" id="433651"/>
    <lineage>
        <taxon>Bacteria</taxon>
        <taxon>Bacillati</taxon>
        <taxon>Actinomycetota</taxon>
        <taxon>Actinomycetes</taxon>
        <taxon>Propionibacteriales</taxon>
        <taxon>Nocardioidaceae</taxon>
        <taxon>Nocardioides</taxon>
    </lineage>
</organism>
<evidence type="ECO:0000256" key="4">
    <source>
        <dbReference type="ARBA" id="ARBA00023014"/>
    </source>
</evidence>
<reference evidence="7" key="1">
    <citation type="journal article" date="2019" name="Int. J. Syst. Evol. Microbiol.">
        <title>The Global Catalogue of Microorganisms (GCM) 10K type strain sequencing project: providing services to taxonomists for standard genome sequencing and annotation.</title>
        <authorList>
            <consortium name="The Broad Institute Genomics Platform"/>
            <consortium name="The Broad Institute Genome Sequencing Center for Infectious Disease"/>
            <person name="Wu L."/>
            <person name="Ma J."/>
        </authorList>
    </citation>
    <scope>NUCLEOTIDE SEQUENCE [LARGE SCALE GENOMIC DNA]</scope>
    <source>
        <strain evidence="7">JCM 16022</strain>
    </source>
</reference>